<feature type="region of interest" description="Disordered" evidence="1">
    <location>
        <begin position="1"/>
        <end position="28"/>
    </location>
</feature>
<dbReference type="SUPFAM" id="SSF52047">
    <property type="entry name" value="RNI-like"/>
    <property type="match status" value="1"/>
</dbReference>
<comment type="caution">
    <text evidence="3">The sequence shown here is derived from an EMBL/GenBank/DDBJ whole genome shotgun (WGS) entry which is preliminary data.</text>
</comment>
<feature type="region of interest" description="Disordered" evidence="1">
    <location>
        <begin position="510"/>
        <end position="534"/>
    </location>
</feature>
<dbReference type="InterPro" id="IPR032675">
    <property type="entry name" value="LRR_dom_sf"/>
</dbReference>
<organism evidence="3">
    <name type="scientific">Psilocybe cubensis</name>
    <name type="common">Psychedelic mushroom</name>
    <name type="synonym">Stropharia cubensis</name>
    <dbReference type="NCBI Taxonomy" id="181762"/>
    <lineage>
        <taxon>Eukaryota</taxon>
        <taxon>Fungi</taxon>
        <taxon>Dikarya</taxon>
        <taxon>Basidiomycota</taxon>
        <taxon>Agaricomycotina</taxon>
        <taxon>Agaricomycetes</taxon>
        <taxon>Agaricomycetidae</taxon>
        <taxon>Agaricales</taxon>
        <taxon>Agaricineae</taxon>
        <taxon>Strophariaceae</taxon>
        <taxon>Psilocybe</taxon>
    </lineage>
</organism>
<dbReference type="OrthoDB" id="2864564at2759"/>
<proteinExistence type="predicted"/>
<dbReference type="CDD" id="cd09917">
    <property type="entry name" value="F-box_SF"/>
    <property type="match status" value="1"/>
</dbReference>
<dbReference type="SUPFAM" id="SSF81383">
    <property type="entry name" value="F-box domain"/>
    <property type="match status" value="1"/>
</dbReference>
<name>A0A8H8CIM5_PSICU</name>
<dbReference type="EMBL" id="JAFIQS010000008">
    <property type="protein sequence ID" value="KAG5166144.1"/>
    <property type="molecule type" value="Genomic_DNA"/>
</dbReference>
<dbReference type="InterPro" id="IPR001810">
    <property type="entry name" value="F-box_dom"/>
</dbReference>
<sequence length="607" mass="68099">MASILPTNTRLSSDTLSPPEPTAQSVPDTLSLPPEVWLLVFPYLKPCDLRSISLTCSPFRYMAQPLLFSVLDVSPFFLAYNAEHPIPRPRAYLERFTERLKCYQIPHIAHGVRHCWVSPYSRTGFPARSQQDDLDPKLIINAIVDALPHFPNLSTLSWHCINISPQWWDIIQSLKISNLWLNSSSIPLSVTSPLPGIQHLDLDQWPWEGRVTNHVSIHEERAHGVDTVALQYVIQPDVIQYISVPRYDTACHLFSVLSKATYHLKSLKIPFSAASDPCFIDALEHCPSLASLCMFPPASDERSRGLRIGVLTPLTLPSLTSYEGPYSHVLQFALQPLQSINLWGFDERPCVCDPDGLSETLDDLADTATANSLTSMTLTVIRITSDLLETFGLFTRLEQVDIMSQDGPSSDLPIPHNLSAAVPVSTLYTMMNEMSLPRSIQRLRFSTRLNSSKLDILAQEHEVACFMEAFASRHPNIQRIEIGYGIYWTGMYSGVWGRIRENTEVNEAQKLQADSQPVKKGGDIDDGGGYSSKSSSKDYIVSTVVSTVHPLPLGKLTFTEHRRKILFPQDTVTAKGIERHEALATGDKRFWGYFWVPIKRLFGKIGI</sequence>
<protein>
    <recommendedName>
        <fullName evidence="2">F-box domain-containing protein</fullName>
    </recommendedName>
</protein>
<evidence type="ECO:0000259" key="2">
    <source>
        <dbReference type="Pfam" id="PF12937"/>
    </source>
</evidence>
<dbReference type="InterPro" id="IPR036047">
    <property type="entry name" value="F-box-like_dom_sf"/>
</dbReference>
<evidence type="ECO:0000256" key="1">
    <source>
        <dbReference type="SAM" id="MobiDB-lite"/>
    </source>
</evidence>
<evidence type="ECO:0000313" key="3">
    <source>
        <dbReference type="EMBL" id="KAG5166144.1"/>
    </source>
</evidence>
<dbReference type="Pfam" id="PF12937">
    <property type="entry name" value="F-box-like"/>
    <property type="match status" value="1"/>
</dbReference>
<feature type="domain" description="F-box" evidence="2">
    <location>
        <begin position="30"/>
        <end position="66"/>
    </location>
</feature>
<gene>
    <name evidence="3" type="ORF">JR316_008218</name>
</gene>
<accession>A0A8H8CIM5</accession>
<reference evidence="3" key="1">
    <citation type="submission" date="2021-02" db="EMBL/GenBank/DDBJ databases">
        <title>Psilocybe cubensis genome.</title>
        <authorList>
            <person name="Mckernan K.J."/>
            <person name="Crawford S."/>
            <person name="Trippe A."/>
            <person name="Kane L.T."/>
            <person name="Mclaughlin S."/>
        </authorList>
    </citation>
    <scope>NUCLEOTIDE SEQUENCE [LARGE SCALE GENOMIC DNA]</scope>
    <source>
        <strain evidence="3">MGC-MH-2018</strain>
    </source>
</reference>
<dbReference type="AlphaFoldDB" id="A0A8H8CIM5"/>
<dbReference type="Gene3D" id="3.80.10.10">
    <property type="entry name" value="Ribonuclease Inhibitor"/>
    <property type="match status" value="1"/>
</dbReference>